<evidence type="ECO:0000313" key="2">
    <source>
        <dbReference type="EMBL" id="KAK3257104.1"/>
    </source>
</evidence>
<evidence type="ECO:0000313" key="3">
    <source>
        <dbReference type="Proteomes" id="UP001190700"/>
    </source>
</evidence>
<name>A0AAE0KQU6_9CHLO</name>
<dbReference type="EMBL" id="LGRX02021021">
    <property type="protein sequence ID" value="KAK3257104.1"/>
    <property type="molecule type" value="Genomic_DNA"/>
</dbReference>
<sequence length="223" mass="24995">MEALLLELLSQGGELNAQELNTCYDRIVERSEKTQQHLYRKLQAHYTQTTDLPQEVDASLKFLPGGDDSPGGRLRSLAEKHGHVETQLQLNAAALVTLREVASLGDQISEFEQRNEACEFAAAVKSLSAQRDVVDRLLELEQQELRDQAADSESDAVLATLQQELIVRRSRLVEKLQGLFAQGIEFDLARRELRVNNTLRGAPRLPHRPLPRLLRPPSTTTLG</sequence>
<protein>
    <submittedName>
        <fullName evidence="2">Uncharacterized protein</fullName>
    </submittedName>
</protein>
<accession>A0AAE0KQU6</accession>
<keyword evidence="3" id="KW-1185">Reference proteome</keyword>
<proteinExistence type="predicted"/>
<dbReference type="AlphaFoldDB" id="A0AAE0KQU6"/>
<evidence type="ECO:0000256" key="1">
    <source>
        <dbReference type="SAM" id="MobiDB-lite"/>
    </source>
</evidence>
<feature type="region of interest" description="Disordered" evidence="1">
    <location>
        <begin position="200"/>
        <end position="223"/>
    </location>
</feature>
<organism evidence="2 3">
    <name type="scientific">Cymbomonas tetramitiformis</name>
    <dbReference type="NCBI Taxonomy" id="36881"/>
    <lineage>
        <taxon>Eukaryota</taxon>
        <taxon>Viridiplantae</taxon>
        <taxon>Chlorophyta</taxon>
        <taxon>Pyramimonadophyceae</taxon>
        <taxon>Pyramimonadales</taxon>
        <taxon>Pyramimonadaceae</taxon>
        <taxon>Cymbomonas</taxon>
    </lineage>
</organism>
<comment type="caution">
    <text evidence="2">The sequence shown here is derived from an EMBL/GenBank/DDBJ whole genome shotgun (WGS) entry which is preliminary data.</text>
</comment>
<reference evidence="2 3" key="1">
    <citation type="journal article" date="2015" name="Genome Biol. Evol.">
        <title>Comparative Genomics of a Bacterivorous Green Alga Reveals Evolutionary Causalities and Consequences of Phago-Mixotrophic Mode of Nutrition.</title>
        <authorList>
            <person name="Burns J.A."/>
            <person name="Paasch A."/>
            <person name="Narechania A."/>
            <person name="Kim E."/>
        </authorList>
    </citation>
    <scope>NUCLEOTIDE SEQUENCE [LARGE SCALE GENOMIC DNA]</scope>
    <source>
        <strain evidence="2 3">PLY_AMNH</strain>
    </source>
</reference>
<gene>
    <name evidence="2" type="ORF">CYMTET_33798</name>
</gene>
<dbReference type="Proteomes" id="UP001190700">
    <property type="component" value="Unassembled WGS sequence"/>
</dbReference>